<name>A0A7I7LK74_9MYCO</name>
<gene>
    <name evidence="1" type="ORF">MSHO_51280</name>
</gene>
<dbReference type="KEGG" id="msho:MSHO_51280"/>
<protein>
    <submittedName>
        <fullName evidence="1">Uncharacterized protein</fullName>
    </submittedName>
</protein>
<evidence type="ECO:0000313" key="2">
    <source>
        <dbReference type="Proteomes" id="UP000467164"/>
    </source>
</evidence>
<accession>A0A7I7LK74</accession>
<dbReference type="EMBL" id="AP022572">
    <property type="protein sequence ID" value="BBX59783.1"/>
    <property type="molecule type" value="Genomic_DNA"/>
</dbReference>
<organism evidence="1 2">
    <name type="scientific">Mycobacterium shottsii</name>
    <dbReference type="NCBI Taxonomy" id="133549"/>
    <lineage>
        <taxon>Bacteria</taxon>
        <taxon>Bacillati</taxon>
        <taxon>Actinomycetota</taxon>
        <taxon>Actinomycetes</taxon>
        <taxon>Mycobacteriales</taxon>
        <taxon>Mycobacteriaceae</taxon>
        <taxon>Mycobacterium</taxon>
        <taxon>Mycobacterium ulcerans group</taxon>
    </lineage>
</organism>
<dbReference type="Proteomes" id="UP000467164">
    <property type="component" value="Chromosome"/>
</dbReference>
<keyword evidence="2" id="KW-1185">Reference proteome</keyword>
<dbReference type="AlphaFoldDB" id="A0A7I7LK74"/>
<reference evidence="1 2" key="1">
    <citation type="journal article" date="2019" name="Emerg. Microbes Infect.">
        <title>Comprehensive subspecies identification of 175 nontuberculous mycobacteria species based on 7547 genomic profiles.</title>
        <authorList>
            <person name="Matsumoto Y."/>
            <person name="Kinjo T."/>
            <person name="Motooka D."/>
            <person name="Nabeya D."/>
            <person name="Jung N."/>
            <person name="Uechi K."/>
            <person name="Horii T."/>
            <person name="Iida T."/>
            <person name="Fujita J."/>
            <person name="Nakamura S."/>
        </authorList>
    </citation>
    <scope>NUCLEOTIDE SEQUENCE [LARGE SCALE GENOMIC DNA]</scope>
    <source>
        <strain evidence="1 2">JCM 12657</strain>
    </source>
</reference>
<sequence>MGDEIAGYFPWHADWWRAHASMPPTLILRCGIGGCGNRVGEVKTDGDDVVVLIYHRFGDRTVPFTPRVTEESLGFSPGTVLREANTGETLTERQDRKFEELDAETIRYVDVNTRVAKRYNAKPVAMPIEVLGHIVCPDSRHGIVDLPDPDSTIADIRKLLTSPMVGHASKRPYVIFRDNPVE</sequence>
<dbReference type="RefSeq" id="WP_198965744.1">
    <property type="nucleotide sequence ID" value="NZ_AP022572.1"/>
</dbReference>
<proteinExistence type="predicted"/>
<evidence type="ECO:0000313" key="1">
    <source>
        <dbReference type="EMBL" id="BBX59783.1"/>
    </source>
</evidence>